<accession>A0A8K0VYY9</accession>
<evidence type="ECO:0000259" key="3">
    <source>
        <dbReference type="PROSITE" id="PS50142"/>
    </source>
</evidence>
<dbReference type="OrthoDB" id="2392202at2759"/>
<dbReference type="SUPFAM" id="SSF54768">
    <property type="entry name" value="dsRNA-binding domain-like"/>
    <property type="match status" value="1"/>
</dbReference>
<dbReference type="GO" id="GO:0034475">
    <property type="term" value="P:U4 snRNA 3'-end processing"/>
    <property type="evidence" value="ECO:0007669"/>
    <property type="project" value="TreeGrafter"/>
</dbReference>
<dbReference type="Gene3D" id="1.10.1520.10">
    <property type="entry name" value="Ribonuclease III domain"/>
    <property type="match status" value="1"/>
</dbReference>
<keyword evidence="1" id="KW-0694">RNA-binding</keyword>
<proteinExistence type="predicted"/>
<dbReference type="SMART" id="SM00535">
    <property type="entry name" value="RIBOc"/>
    <property type="match status" value="1"/>
</dbReference>
<dbReference type="PANTHER" id="PTHR11207:SF0">
    <property type="entry name" value="RIBONUCLEASE 3"/>
    <property type="match status" value="1"/>
</dbReference>
<organism evidence="4 5">
    <name type="scientific">Paraphoma chrysanthemicola</name>
    <dbReference type="NCBI Taxonomy" id="798071"/>
    <lineage>
        <taxon>Eukaryota</taxon>
        <taxon>Fungi</taxon>
        <taxon>Dikarya</taxon>
        <taxon>Ascomycota</taxon>
        <taxon>Pezizomycotina</taxon>
        <taxon>Dothideomycetes</taxon>
        <taxon>Pleosporomycetidae</taxon>
        <taxon>Pleosporales</taxon>
        <taxon>Pleosporineae</taxon>
        <taxon>Phaeosphaeriaceae</taxon>
        <taxon>Paraphoma</taxon>
    </lineage>
</organism>
<dbReference type="GO" id="GO:0004525">
    <property type="term" value="F:ribonuclease III activity"/>
    <property type="evidence" value="ECO:0007669"/>
    <property type="project" value="InterPro"/>
</dbReference>
<dbReference type="Gene3D" id="3.30.160.20">
    <property type="match status" value="1"/>
</dbReference>
<dbReference type="GO" id="GO:0005654">
    <property type="term" value="C:nucleoplasm"/>
    <property type="evidence" value="ECO:0007669"/>
    <property type="project" value="TreeGrafter"/>
</dbReference>
<feature type="compositionally biased region" description="Basic and acidic residues" evidence="2">
    <location>
        <begin position="384"/>
        <end position="408"/>
    </location>
</feature>
<dbReference type="PANTHER" id="PTHR11207">
    <property type="entry name" value="RIBONUCLEASE III"/>
    <property type="match status" value="1"/>
</dbReference>
<feature type="compositionally biased region" description="Basic residues" evidence="2">
    <location>
        <begin position="438"/>
        <end position="450"/>
    </location>
</feature>
<keyword evidence="5" id="KW-1185">Reference proteome</keyword>
<reference evidence="4" key="1">
    <citation type="journal article" date="2021" name="Nat. Commun.">
        <title>Genetic determinants of endophytism in the Arabidopsis root mycobiome.</title>
        <authorList>
            <person name="Mesny F."/>
            <person name="Miyauchi S."/>
            <person name="Thiergart T."/>
            <person name="Pickel B."/>
            <person name="Atanasova L."/>
            <person name="Karlsson M."/>
            <person name="Huettel B."/>
            <person name="Barry K.W."/>
            <person name="Haridas S."/>
            <person name="Chen C."/>
            <person name="Bauer D."/>
            <person name="Andreopoulos W."/>
            <person name="Pangilinan J."/>
            <person name="LaButti K."/>
            <person name="Riley R."/>
            <person name="Lipzen A."/>
            <person name="Clum A."/>
            <person name="Drula E."/>
            <person name="Henrissat B."/>
            <person name="Kohler A."/>
            <person name="Grigoriev I.V."/>
            <person name="Martin F.M."/>
            <person name="Hacquard S."/>
        </authorList>
    </citation>
    <scope>NUCLEOTIDE SEQUENCE</scope>
    <source>
        <strain evidence="4">MPI-SDFR-AT-0120</strain>
    </source>
</reference>
<dbReference type="SUPFAM" id="SSF69065">
    <property type="entry name" value="RNase III domain-like"/>
    <property type="match status" value="1"/>
</dbReference>
<sequence>MSSHKRGGSFNHYGDRNQHFNKKPRPNHATGYEMRKNIIPQLRERAELVVPVLSAREMQTGLVALLDRFVAAETTPEADKDILYHACALRRLLSSRNDKSVSAQAKRELDEKRPEKTARIVVPDYVERKVVAAKELPPLPTITETHLHEAVFTHRSAHIKPTNVHQTIDLNLDYERLELLGDAYIELMATRALYSRFPHVEVPQLSSWRERLVENATLSQFSEAYGFPDRLKHKLPWEKDSKAWTKVVADVFEAYVAGIVLSDPDNGFNIAEQWLDELWATKLLDFKETIIENTRARDDLQKLCFVNHVEIKYKEERAMVYEHGVQNYFIGVYLTGWGYEQEWLGSGEGRNKVQASIAAATDALKRNNSALQDAARQKTALMEARAKEREEKARAEAAKDGQGEEHSATRHSGTTADGLEGANLNLKNSSADSSPDKKSKKHKKDKKEKK</sequence>
<evidence type="ECO:0000313" key="4">
    <source>
        <dbReference type="EMBL" id="KAH7087719.1"/>
    </source>
</evidence>
<evidence type="ECO:0000256" key="1">
    <source>
        <dbReference type="ARBA" id="ARBA00022884"/>
    </source>
</evidence>
<dbReference type="AlphaFoldDB" id="A0A8K0VYY9"/>
<dbReference type="GO" id="GO:0006364">
    <property type="term" value="P:rRNA processing"/>
    <property type="evidence" value="ECO:0007669"/>
    <property type="project" value="TreeGrafter"/>
</dbReference>
<feature type="region of interest" description="Disordered" evidence="2">
    <location>
        <begin position="370"/>
        <end position="450"/>
    </location>
</feature>
<dbReference type="EMBL" id="JAGMVJ010000009">
    <property type="protein sequence ID" value="KAH7087719.1"/>
    <property type="molecule type" value="Genomic_DNA"/>
</dbReference>
<evidence type="ECO:0000313" key="5">
    <source>
        <dbReference type="Proteomes" id="UP000813461"/>
    </source>
</evidence>
<dbReference type="GO" id="GO:0003723">
    <property type="term" value="F:RNA binding"/>
    <property type="evidence" value="ECO:0007669"/>
    <property type="project" value="UniProtKB-KW"/>
</dbReference>
<dbReference type="Pfam" id="PF00636">
    <property type="entry name" value="Ribonuclease_3"/>
    <property type="match status" value="1"/>
</dbReference>
<dbReference type="InterPro" id="IPR000999">
    <property type="entry name" value="RNase_III_dom"/>
</dbReference>
<name>A0A8K0VYY9_9PLEO</name>
<dbReference type="InterPro" id="IPR036389">
    <property type="entry name" value="RNase_III_sf"/>
</dbReference>
<dbReference type="GO" id="GO:0006369">
    <property type="term" value="P:termination of RNA polymerase II transcription"/>
    <property type="evidence" value="ECO:0007669"/>
    <property type="project" value="TreeGrafter"/>
</dbReference>
<gene>
    <name evidence="4" type="ORF">FB567DRAFT_442074</name>
</gene>
<feature type="domain" description="RNase III" evidence="3">
    <location>
        <begin position="142"/>
        <end position="264"/>
    </location>
</feature>
<dbReference type="PROSITE" id="PS50142">
    <property type="entry name" value="RNASE_3_2"/>
    <property type="match status" value="1"/>
</dbReference>
<dbReference type="Proteomes" id="UP000813461">
    <property type="component" value="Unassembled WGS sequence"/>
</dbReference>
<protein>
    <submittedName>
        <fullName evidence="4">Ribonuclease III domain-containing protein</fullName>
    </submittedName>
</protein>
<feature type="region of interest" description="Disordered" evidence="2">
    <location>
        <begin position="1"/>
        <end position="30"/>
    </location>
</feature>
<dbReference type="CDD" id="cd00593">
    <property type="entry name" value="RIBOc"/>
    <property type="match status" value="1"/>
</dbReference>
<evidence type="ECO:0000256" key="2">
    <source>
        <dbReference type="SAM" id="MobiDB-lite"/>
    </source>
</evidence>
<comment type="caution">
    <text evidence="4">The sequence shown here is derived from an EMBL/GenBank/DDBJ whole genome shotgun (WGS) entry which is preliminary data.</text>
</comment>